<sequence length="161" mass="17745">MRTKIYTPRDKCYIGLWTPAATPAVPVATVAAASPNYTCMYVATSVELTKNFSSAVSSFSTSTKVVTTFGRTIANEILRLEYLRFQRNISSFRCYFPSEKTQAVCPPTEKHRTLGNLTARSQGDRLTSPPRFHGLSFASSSCTFPTGSSFVSFKGIFILNL</sequence>
<name>A0ABD1ZTU9_VESSQ</name>
<organism evidence="1 2">
    <name type="scientific">Vespula squamosa</name>
    <name type="common">Southern yellow jacket</name>
    <name type="synonym">Wasp</name>
    <dbReference type="NCBI Taxonomy" id="30214"/>
    <lineage>
        <taxon>Eukaryota</taxon>
        <taxon>Metazoa</taxon>
        <taxon>Ecdysozoa</taxon>
        <taxon>Arthropoda</taxon>
        <taxon>Hexapoda</taxon>
        <taxon>Insecta</taxon>
        <taxon>Pterygota</taxon>
        <taxon>Neoptera</taxon>
        <taxon>Endopterygota</taxon>
        <taxon>Hymenoptera</taxon>
        <taxon>Apocrita</taxon>
        <taxon>Aculeata</taxon>
        <taxon>Vespoidea</taxon>
        <taxon>Vespidae</taxon>
        <taxon>Vespinae</taxon>
        <taxon>Vespula</taxon>
    </lineage>
</organism>
<proteinExistence type="predicted"/>
<dbReference type="AlphaFoldDB" id="A0ABD1ZTU9"/>
<comment type="caution">
    <text evidence="1">The sequence shown here is derived from an EMBL/GenBank/DDBJ whole genome shotgun (WGS) entry which is preliminary data.</text>
</comment>
<accession>A0ABD1ZTU9</accession>
<evidence type="ECO:0000313" key="1">
    <source>
        <dbReference type="EMBL" id="KAL2711774.1"/>
    </source>
</evidence>
<feature type="non-terminal residue" evidence="1">
    <location>
        <position position="161"/>
    </location>
</feature>
<reference evidence="1 2" key="1">
    <citation type="journal article" date="2024" name="Ann. Entomol. Soc. Am.">
        <title>Genomic analyses of the southern and eastern yellowjacket wasps (Hymenoptera: Vespidae) reveal evolutionary signatures of social life.</title>
        <authorList>
            <person name="Catto M.A."/>
            <person name="Caine P.B."/>
            <person name="Orr S.E."/>
            <person name="Hunt B.G."/>
            <person name="Goodisman M.A.D."/>
        </authorList>
    </citation>
    <scope>NUCLEOTIDE SEQUENCE [LARGE SCALE GENOMIC DNA]</scope>
    <source>
        <strain evidence="1">233</strain>
        <tissue evidence="1">Head and thorax</tissue>
    </source>
</reference>
<evidence type="ECO:0000313" key="2">
    <source>
        <dbReference type="Proteomes" id="UP001607302"/>
    </source>
</evidence>
<dbReference type="EMBL" id="JAUDFV010000173">
    <property type="protein sequence ID" value="KAL2711774.1"/>
    <property type="molecule type" value="Genomic_DNA"/>
</dbReference>
<protein>
    <submittedName>
        <fullName evidence="1">Uncharacterized protein</fullName>
    </submittedName>
</protein>
<gene>
    <name evidence="1" type="ORF">V1478_018795</name>
</gene>
<keyword evidence="2" id="KW-1185">Reference proteome</keyword>
<dbReference type="Proteomes" id="UP001607302">
    <property type="component" value="Unassembled WGS sequence"/>
</dbReference>